<proteinExistence type="predicted"/>
<keyword evidence="3" id="KW-0547">Nucleotide-binding</keyword>
<dbReference type="AlphaFoldDB" id="A0A382VVE1"/>
<dbReference type="InterPro" id="IPR014746">
    <property type="entry name" value="Gln_synth/guanido_kin_cat_dom"/>
</dbReference>
<organism evidence="5">
    <name type="scientific">marine metagenome</name>
    <dbReference type="NCBI Taxonomy" id="408172"/>
    <lineage>
        <taxon>unclassified sequences</taxon>
        <taxon>metagenomes</taxon>
        <taxon>ecological metagenomes</taxon>
    </lineage>
</organism>
<name>A0A382VVE1_9ZZZZ</name>
<dbReference type="Pfam" id="PF04107">
    <property type="entry name" value="GCS2"/>
    <property type="match status" value="1"/>
</dbReference>
<evidence type="ECO:0000256" key="2">
    <source>
        <dbReference type="ARBA" id="ARBA00022598"/>
    </source>
</evidence>
<dbReference type="SUPFAM" id="SSF55931">
    <property type="entry name" value="Glutamine synthetase/guanido kinase"/>
    <property type="match status" value="1"/>
</dbReference>
<dbReference type="PANTHER" id="PTHR34378">
    <property type="entry name" value="GLUTAMATE--CYSTEINE LIGASE, CHLOROPLASTIC"/>
    <property type="match status" value="1"/>
</dbReference>
<reference evidence="5" key="1">
    <citation type="submission" date="2018-05" db="EMBL/GenBank/DDBJ databases">
        <authorList>
            <person name="Lanie J.A."/>
            <person name="Ng W.-L."/>
            <person name="Kazmierczak K.M."/>
            <person name="Andrzejewski T.M."/>
            <person name="Davidsen T.M."/>
            <person name="Wayne K.J."/>
            <person name="Tettelin H."/>
            <person name="Glass J.I."/>
            <person name="Rusch D."/>
            <person name="Podicherti R."/>
            <person name="Tsui H.-C.T."/>
            <person name="Winkler M.E."/>
        </authorList>
    </citation>
    <scope>NUCLEOTIDE SEQUENCE</scope>
</reference>
<evidence type="ECO:0000256" key="1">
    <source>
        <dbReference type="ARBA" id="ARBA00012220"/>
    </source>
</evidence>
<evidence type="ECO:0000313" key="5">
    <source>
        <dbReference type="EMBL" id="SVD49838.1"/>
    </source>
</evidence>
<dbReference type="InterPro" id="IPR006336">
    <property type="entry name" value="GCS2"/>
</dbReference>
<sequence>MSTSNIKSLVKNMIASQLRSQKDLRIGMEVENFVYTQEMNRIPVNPGSNFSTPDLKACLEDKNSEKGIAPTLTIEPGGQIEYASEPHGSLYDLAREWKVYLSNLINVAEEENLVVSDFALEPVVPPDHITIIDHRKYKLMHKRFNETGSHGHEMMFNTASAQINLDYTSLEDA</sequence>
<dbReference type="PANTHER" id="PTHR34378:SF1">
    <property type="entry name" value="GLUTAMATE--CYSTEINE LIGASE, CHLOROPLASTIC"/>
    <property type="match status" value="1"/>
</dbReference>
<evidence type="ECO:0000256" key="3">
    <source>
        <dbReference type="ARBA" id="ARBA00022741"/>
    </source>
</evidence>
<feature type="non-terminal residue" evidence="5">
    <location>
        <position position="173"/>
    </location>
</feature>
<dbReference type="InterPro" id="IPR035434">
    <property type="entry name" value="GCL_bact_plant"/>
</dbReference>
<dbReference type="Gene3D" id="3.30.590.20">
    <property type="match status" value="1"/>
</dbReference>
<dbReference type="GO" id="GO:0004357">
    <property type="term" value="F:glutamate-cysteine ligase activity"/>
    <property type="evidence" value="ECO:0007669"/>
    <property type="project" value="UniProtKB-EC"/>
</dbReference>
<dbReference type="EC" id="6.3.2.2" evidence="1"/>
<keyword evidence="4" id="KW-0067">ATP-binding</keyword>
<keyword evidence="2" id="KW-0436">Ligase</keyword>
<dbReference type="GO" id="GO:0005524">
    <property type="term" value="F:ATP binding"/>
    <property type="evidence" value="ECO:0007669"/>
    <property type="project" value="UniProtKB-KW"/>
</dbReference>
<evidence type="ECO:0000256" key="4">
    <source>
        <dbReference type="ARBA" id="ARBA00022840"/>
    </source>
</evidence>
<dbReference type="EMBL" id="UINC01154509">
    <property type="protein sequence ID" value="SVD49838.1"/>
    <property type="molecule type" value="Genomic_DNA"/>
</dbReference>
<protein>
    <recommendedName>
        <fullName evidence="1">glutamate--cysteine ligase</fullName>
        <ecNumber evidence="1">6.3.2.2</ecNumber>
    </recommendedName>
</protein>
<dbReference type="GO" id="GO:0006750">
    <property type="term" value="P:glutathione biosynthetic process"/>
    <property type="evidence" value="ECO:0007669"/>
    <property type="project" value="InterPro"/>
</dbReference>
<feature type="non-terminal residue" evidence="5">
    <location>
        <position position="1"/>
    </location>
</feature>
<gene>
    <name evidence="5" type="ORF">METZ01_LOCUS402692</name>
</gene>
<accession>A0A382VVE1</accession>